<keyword evidence="3" id="KW-1185">Reference proteome</keyword>
<feature type="region of interest" description="Disordered" evidence="1">
    <location>
        <begin position="146"/>
        <end position="169"/>
    </location>
</feature>
<evidence type="ECO:0000256" key="1">
    <source>
        <dbReference type="SAM" id="MobiDB-lite"/>
    </source>
</evidence>
<protein>
    <submittedName>
        <fullName evidence="2">Uncharacterized protein</fullName>
    </submittedName>
</protein>
<comment type="caution">
    <text evidence="2">The sequence shown here is derived from an EMBL/GenBank/DDBJ whole genome shotgun (WGS) entry which is preliminary data.</text>
</comment>
<evidence type="ECO:0000313" key="2">
    <source>
        <dbReference type="EMBL" id="KAK3365287.1"/>
    </source>
</evidence>
<evidence type="ECO:0000313" key="3">
    <source>
        <dbReference type="Proteomes" id="UP001287356"/>
    </source>
</evidence>
<organism evidence="2 3">
    <name type="scientific">Lasiosphaeria ovina</name>
    <dbReference type="NCBI Taxonomy" id="92902"/>
    <lineage>
        <taxon>Eukaryota</taxon>
        <taxon>Fungi</taxon>
        <taxon>Dikarya</taxon>
        <taxon>Ascomycota</taxon>
        <taxon>Pezizomycotina</taxon>
        <taxon>Sordariomycetes</taxon>
        <taxon>Sordariomycetidae</taxon>
        <taxon>Sordariales</taxon>
        <taxon>Lasiosphaeriaceae</taxon>
        <taxon>Lasiosphaeria</taxon>
    </lineage>
</organism>
<name>A0AAE0JWF7_9PEZI</name>
<reference evidence="2" key="1">
    <citation type="journal article" date="2023" name="Mol. Phylogenet. Evol.">
        <title>Genome-scale phylogeny and comparative genomics of the fungal order Sordariales.</title>
        <authorList>
            <person name="Hensen N."/>
            <person name="Bonometti L."/>
            <person name="Westerberg I."/>
            <person name="Brannstrom I.O."/>
            <person name="Guillou S."/>
            <person name="Cros-Aarteil S."/>
            <person name="Calhoun S."/>
            <person name="Haridas S."/>
            <person name="Kuo A."/>
            <person name="Mondo S."/>
            <person name="Pangilinan J."/>
            <person name="Riley R."/>
            <person name="LaButti K."/>
            <person name="Andreopoulos B."/>
            <person name="Lipzen A."/>
            <person name="Chen C."/>
            <person name="Yan M."/>
            <person name="Daum C."/>
            <person name="Ng V."/>
            <person name="Clum A."/>
            <person name="Steindorff A."/>
            <person name="Ohm R.A."/>
            <person name="Martin F."/>
            <person name="Silar P."/>
            <person name="Natvig D.O."/>
            <person name="Lalanne C."/>
            <person name="Gautier V."/>
            <person name="Ament-Velasquez S.L."/>
            <person name="Kruys A."/>
            <person name="Hutchinson M.I."/>
            <person name="Powell A.J."/>
            <person name="Barry K."/>
            <person name="Miller A.N."/>
            <person name="Grigoriev I.V."/>
            <person name="Debuchy R."/>
            <person name="Gladieux P."/>
            <person name="Hiltunen Thoren M."/>
            <person name="Johannesson H."/>
        </authorList>
    </citation>
    <scope>NUCLEOTIDE SEQUENCE</scope>
    <source>
        <strain evidence="2">CBS 958.72</strain>
    </source>
</reference>
<feature type="compositionally biased region" description="Basic and acidic residues" evidence="1">
    <location>
        <begin position="148"/>
        <end position="168"/>
    </location>
</feature>
<gene>
    <name evidence="2" type="ORF">B0T24DRAFT_670670</name>
</gene>
<accession>A0AAE0JWF7</accession>
<dbReference type="Proteomes" id="UP001287356">
    <property type="component" value="Unassembled WGS sequence"/>
</dbReference>
<proteinExistence type="predicted"/>
<feature type="region of interest" description="Disordered" evidence="1">
    <location>
        <begin position="228"/>
        <end position="256"/>
    </location>
</feature>
<sequence>MPLQGPSNAVIGGRVSKAIPKTPEKPNPAQKQFGSRSSEPKYGWCPQCKFGYKVKWRANPEKGGKFAGQFRFECSKPQCNFIQLLNEDPMLTAPPTPSKHPECPQCGLGRLLRKRKDVFNYKDQYLECTRRNAPERPCDYRQAIQTPGKEKEAKAKAKPKLDKEKETDMETMPTPIGLEIIRPDPAVTSSSQLQADAVSWEAAVLAQDPEGLIDLTDDDPSPTVVKRTARSAIKSGPKPATSIDLTGHDSEEEVEIKDKGRNTVDFDDLDADEERQLVEITDAISAAFQ</sequence>
<dbReference type="EMBL" id="JAULSN010000009">
    <property type="protein sequence ID" value="KAK3365287.1"/>
    <property type="molecule type" value="Genomic_DNA"/>
</dbReference>
<feature type="region of interest" description="Disordered" evidence="1">
    <location>
        <begin position="1"/>
        <end position="40"/>
    </location>
</feature>
<reference evidence="2" key="2">
    <citation type="submission" date="2023-06" db="EMBL/GenBank/DDBJ databases">
        <authorList>
            <consortium name="Lawrence Berkeley National Laboratory"/>
            <person name="Haridas S."/>
            <person name="Hensen N."/>
            <person name="Bonometti L."/>
            <person name="Westerberg I."/>
            <person name="Brannstrom I.O."/>
            <person name="Guillou S."/>
            <person name="Cros-Aarteil S."/>
            <person name="Calhoun S."/>
            <person name="Kuo A."/>
            <person name="Mondo S."/>
            <person name="Pangilinan J."/>
            <person name="Riley R."/>
            <person name="Labutti K."/>
            <person name="Andreopoulos B."/>
            <person name="Lipzen A."/>
            <person name="Chen C."/>
            <person name="Yanf M."/>
            <person name="Daum C."/>
            <person name="Ng V."/>
            <person name="Clum A."/>
            <person name="Steindorff A."/>
            <person name="Ohm R."/>
            <person name="Martin F."/>
            <person name="Silar P."/>
            <person name="Natvig D."/>
            <person name="Lalanne C."/>
            <person name="Gautier V."/>
            <person name="Ament-Velasquez S.L."/>
            <person name="Kruys A."/>
            <person name="Hutchinson M.I."/>
            <person name="Powell A.J."/>
            <person name="Barry K."/>
            <person name="Miller A.N."/>
            <person name="Grigoriev I.V."/>
            <person name="Debuchy R."/>
            <person name="Gladieux P."/>
            <person name="Thoren M.H."/>
            <person name="Johannesson H."/>
        </authorList>
    </citation>
    <scope>NUCLEOTIDE SEQUENCE</scope>
    <source>
        <strain evidence="2">CBS 958.72</strain>
    </source>
</reference>
<dbReference type="AlphaFoldDB" id="A0AAE0JWF7"/>